<dbReference type="Gene3D" id="1.10.760.10">
    <property type="entry name" value="Cytochrome c-like domain"/>
    <property type="match status" value="1"/>
</dbReference>
<dbReference type="EMBL" id="QICN01000011">
    <property type="protein sequence ID" value="PXV64841.1"/>
    <property type="molecule type" value="Genomic_DNA"/>
</dbReference>
<evidence type="ECO:0000256" key="1">
    <source>
        <dbReference type="SAM" id="SignalP"/>
    </source>
</evidence>
<reference evidence="2 3" key="1">
    <citation type="submission" date="2018-04" db="EMBL/GenBank/DDBJ databases">
        <title>Genomic Encyclopedia of Type Strains, Phase IV (KMG-IV): sequencing the most valuable type-strain genomes for metagenomic binning, comparative biology and taxonomic classification.</title>
        <authorList>
            <person name="Goeker M."/>
        </authorList>
    </citation>
    <scope>NUCLEOTIDE SEQUENCE [LARGE SCALE GENOMIC DNA]</scope>
    <source>
        <strain evidence="2 3">DSM 104150</strain>
    </source>
</reference>
<dbReference type="Proteomes" id="UP000248330">
    <property type="component" value="Unassembled WGS sequence"/>
</dbReference>
<sequence length="798" mass="89661">MGKTTAVLLGLALVMPAQAYEAQDAEAFFPKWGEYAVPDTPYRSENRSVSVFDLVERSLTTGVWEGSPKVQAERERYAAEFYATLASRKAWHEGHSPYTHEYQGPIVWDIVPIPQAAPPPCDQPQPTGYDAESCRYVNSLFNDLEQRDPEAARAAREIVRRGRDVWFKGTFGNQDEEYLHLARTVGRENVWYPWLDTRTRPYRFSKWGMINDPDCEQGDASTNWYDKCPDPHSSGVLGYRKYHADPLKDESGKVVFDPATSPYREDELQKNLRYVLGGPCVQCHVAFDPTNPPENPNEPEWENLHATIGNQYTMQPMQYVMGTPEDSLVRQVLGRGHRVGTIDTSLVATDFQHNPGTQNNVMDFFNKRLFEEEMKHPVTGKISTARTRAVLKGGEDSVGEHLALIRVYVNIGMCTEECWAPNFPVPGSFFGEKAEQQPFRIAQCAKDCEAWNHADAKMPDLAAFLMTGGPTYLLKAVDVDGTPGSAFVDTAKVPQGRKVFARECAQCHSSRVAPDNIRADKAALARFYEGHVFGSEQFWELEFTEQERSSEAFRAKYLVADADGNMRPRQFASEGVFAQDWLSNDEPVPFHIVGTNRCRALHDNHNEGHIWEEFSSETYKQRPSPGAEPNVINRMVPLLGGKQVPGERTIEGGPGYLRNFSLLSVWATAPFLHNNAIGELTYLDNGTTVDYTVAGRVAQFENAYAELMMSDNPADTPHRPQKISVTDRDIKVAPREDQQGFIKLPVAAGTPIMTFTSSDPHKPLFMKCDDPVENKGHQFGVSLSDDEKLALREFLKIL</sequence>
<proteinExistence type="predicted"/>
<organism evidence="2 3">
    <name type="scientific">Sinimarinibacterium flocculans</name>
    <dbReference type="NCBI Taxonomy" id="985250"/>
    <lineage>
        <taxon>Bacteria</taxon>
        <taxon>Pseudomonadati</taxon>
        <taxon>Pseudomonadota</taxon>
        <taxon>Gammaproteobacteria</taxon>
        <taxon>Nevskiales</taxon>
        <taxon>Nevskiaceae</taxon>
        <taxon>Sinimarinibacterium</taxon>
    </lineage>
</organism>
<evidence type="ECO:0008006" key="4">
    <source>
        <dbReference type="Google" id="ProtNLM"/>
    </source>
</evidence>
<feature type="chain" id="PRO_5016318510" description="Cytochrome c domain-containing protein" evidence="1">
    <location>
        <begin position="20"/>
        <end position="798"/>
    </location>
</feature>
<dbReference type="OrthoDB" id="9805202at2"/>
<feature type="signal peptide" evidence="1">
    <location>
        <begin position="1"/>
        <end position="19"/>
    </location>
</feature>
<dbReference type="InterPro" id="IPR036909">
    <property type="entry name" value="Cyt_c-like_dom_sf"/>
</dbReference>
<dbReference type="GO" id="GO:0020037">
    <property type="term" value="F:heme binding"/>
    <property type="evidence" value="ECO:0007669"/>
    <property type="project" value="InterPro"/>
</dbReference>
<keyword evidence="3" id="KW-1185">Reference proteome</keyword>
<comment type="caution">
    <text evidence="2">The sequence shown here is derived from an EMBL/GenBank/DDBJ whole genome shotgun (WGS) entry which is preliminary data.</text>
</comment>
<dbReference type="RefSeq" id="WP_110266396.1">
    <property type="nucleotide sequence ID" value="NZ_CAWNXA010000011.1"/>
</dbReference>
<dbReference type="AlphaFoldDB" id="A0A318E3P6"/>
<keyword evidence="1" id="KW-0732">Signal</keyword>
<evidence type="ECO:0000313" key="2">
    <source>
        <dbReference type="EMBL" id="PXV64841.1"/>
    </source>
</evidence>
<dbReference type="GO" id="GO:0009055">
    <property type="term" value="F:electron transfer activity"/>
    <property type="evidence" value="ECO:0007669"/>
    <property type="project" value="InterPro"/>
</dbReference>
<gene>
    <name evidence="2" type="ORF">C8D93_11113</name>
</gene>
<dbReference type="SUPFAM" id="SSF46626">
    <property type="entry name" value="Cytochrome c"/>
    <property type="match status" value="1"/>
</dbReference>
<accession>A0A318E3P6</accession>
<protein>
    <recommendedName>
        <fullName evidence="4">Cytochrome c domain-containing protein</fullName>
    </recommendedName>
</protein>
<evidence type="ECO:0000313" key="3">
    <source>
        <dbReference type="Proteomes" id="UP000248330"/>
    </source>
</evidence>
<name>A0A318E3P6_9GAMM</name>